<dbReference type="OrthoDB" id="9937328at2"/>
<feature type="signal peptide" evidence="2">
    <location>
        <begin position="1"/>
        <end position="24"/>
    </location>
</feature>
<keyword evidence="2" id="KW-0732">Signal</keyword>
<keyword evidence="4" id="KW-1185">Reference proteome</keyword>
<feature type="compositionally biased region" description="Polar residues" evidence="1">
    <location>
        <begin position="116"/>
        <end position="130"/>
    </location>
</feature>
<dbReference type="EMBL" id="FQVI01000002">
    <property type="protein sequence ID" value="SHE50284.1"/>
    <property type="molecule type" value="Genomic_DNA"/>
</dbReference>
<organism evidence="3 4">
    <name type="scientific">Lactonifactor longoviformis DSM 17459</name>
    <dbReference type="NCBI Taxonomy" id="1122155"/>
    <lineage>
        <taxon>Bacteria</taxon>
        <taxon>Bacillati</taxon>
        <taxon>Bacillota</taxon>
        <taxon>Clostridia</taxon>
        <taxon>Eubacteriales</taxon>
        <taxon>Clostridiaceae</taxon>
        <taxon>Lactonifactor</taxon>
    </lineage>
</organism>
<feature type="region of interest" description="Disordered" evidence="1">
    <location>
        <begin position="62"/>
        <end position="143"/>
    </location>
</feature>
<sequence length="207" mass="22004">MRKIICLCITGILLLPGCGKSAQAGTGTAEETALKDNQEVVYGQIETIVGNDMTIALAEAEETEVQGKSPAQMTEEPTSADGESQFPGRDSMPDMGEMPSQGEMPSPGEMPGEVQNGGTLKDSQGNANIQNEEDARKNEDTEETKLVTTYTLTGEKKDMRIPVGTTVTTSLGTATTFSRLAAGDMVKLVVQKEEDSKEVIVGIWIVG</sequence>
<protein>
    <submittedName>
        <fullName evidence="3">Uncharacterized protein</fullName>
    </submittedName>
</protein>
<evidence type="ECO:0000256" key="2">
    <source>
        <dbReference type="SAM" id="SignalP"/>
    </source>
</evidence>
<gene>
    <name evidence="3" type="ORF">SAMN02745158_00672</name>
</gene>
<reference evidence="3 4" key="1">
    <citation type="submission" date="2016-11" db="EMBL/GenBank/DDBJ databases">
        <authorList>
            <person name="Jaros S."/>
            <person name="Januszkiewicz K."/>
            <person name="Wedrychowicz H."/>
        </authorList>
    </citation>
    <scope>NUCLEOTIDE SEQUENCE [LARGE SCALE GENOMIC DNA]</scope>
    <source>
        <strain evidence="3 4">DSM 17459</strain>
    </source>
</reference>
<dbReference type="Proteomes" id="UP000184245">
    <property type="component" value="Unassembled WGS sequence"/>
</dbReference>
<feature type="chain" id="PRO_5012906086" evidence="2">
    <location>
        <begin position="25"/>
        <end position="207"/>
    </location>
</feature>
<proteinExistence type="predicted"/>
<evidence type="ECO:0000313" key="3">
    <source>
        <dbReference type="EMBL" id="SHE50284.1"/>
    </source>
</evidence>
<evidence type="ECO:0000256" key="1">
    <source>
        <dbReference type="SAM" id="MobiDB-lite"/>
    </source>
</evidence>
<dbReference type="AlphaFoldDB" id="A0A1M4U104"/>
<accession>A0A1M4U104</accession>
<dbReference type="RefSeq" id="WP_072848979.1">
    <property type="nucleotide sequence ID" value="NZ_FQVI01000002.1"/>
</dbReference>
<evidence type="ECO:0000313" key="4">
    <source>
        <dbReference type="Proteomes" id="UP000184245"/>
    </source>
</evidence>
<feature type="compositionally biased region" description="Basic and acidic residues" evidence="1">
    <location>
        <begin position="133"/>
        <end position="143"/>
    </location>
</feature>
<dbReference type="STRING" id="1122155.SAMN02745158_00672"/>
<name>A0A1M4U104_9CLOT</name>